<evidence type="ECO:0000313" key="2">
    <source>
        <dbReference type="Proteomes" id="UP000810252"/>
    </source>
</evidence>
<name>A0A9D9EP86_9BACT</name>
<evidence type="ECO:0000313" key="1">
    <source>
        <dbReference type="EMBL" id="MBO8448749.1"/>
    </source>
</evidence>
<proteinExistence type="predicted"/>
<dbReference type="EMBL" id="JADIMQ010000081">
    <property type="protein sequence ID" value="MBO8448749.1"/>
    <property type="molecule type" value="Genomic_DNA"/>
</dbReference>
<organism evidence="1 2">
    <name type="scientific">Candidatus Cryptobacteroides merdigallinarum</name>
    <dbReference type="NCBI Taxonomy" id="2840770"/>
    <lineage>
        <taxon>Bacteria</taxon>
        <taxon>Pseudomonadati</taxon>
        <taxon>Bacteroidota</taxon>
        <taxon>Bacteroidia</taxon>
        <taxon>Bacteroidales</taxon>
        <taxon>Candidatus Cryptobacteroides</taxon>
    </lineage>
</organism>
<sequence length="95" mass="9904">MKTAAFPVIAALAVSCAEDYRYDYSSPAENTVTLKCTAEVDGAPVSWATSSRIGLFCDALGLSNEPVTASAASAGTATGMFYLDSRWGGGRCRKP</sequence>
<comment type="caution">
    <text evidence="1">The sequence shown here is derived from an EMBL/GenBank/DDBJ whole genome shotgun (WGS) entry which is preliminary data.</text>
</comment>
<reference evidence="1" key="1">
    <citation type="submission" date="2020-10" db="EMBL/GenBank/DDBJ databases">
        <authorList>
            <person name="Gilroy R."/>
        </authorList>
    </citation>
    <scope>NUCLEOTIDE SEQUENCE</scope>
    <source>
        <strain evidence="1">20514</strain>
    </source>
</reference>
<reference evidence="1" key="2">
    <citation type="journal article" date="2021" name="PeerJ">
        <title>Extensive microbial diversity within the chicken gut microbiome revealed by metagenomics and culture.</title>
        <authorList>
            <person name="Gilroy R."/>
            <person name="Ravi A."/>
            <person name="Getino M."/>
            <person name="Pursley I."/>
            <person name="Horton D.L."/>
            <person name="Alikhan N.F."/>
            <person name="Baker D."/>
            <person name="Gharbi K."/>
            <person name="Hall N."/>
            <person name="Watson M."/>
            <person name="Adriaenssens E.M."/>
            <person name="Foster-Nyarko E."/>
            <person name="Jarju S."/>
            <person name="Secka A."/>
            <person name="Antonio M."/>
            <person name="Oren A."/>
            <person name="Chaudhuri R.R."/>
            <person name="La Ragione R."/>
            <person name="Hildebrand F."/>
            <person name="Pallen M.J."/>
        </authorList>
    </citation>
    <scope>NUCLEOTIDE SEQUENCE</scope>
    <source>
        <strain evidence="1">20514</strain>
    </source>
</reference>
<gene>
    <name evidence="1" type="ORF">IAC29_05715</name>
</gene>
<dbReference type="AlphaFoldDB" id="A0A9D9EP86"/>
<accession>A0A9D9EP86</accession>
<dbReference type="Proteomes" id="UP000810252">
    <property type="component" value="Unassembled WGS sequence"/>
</dbReference>
<evidence type="ECO:0008006" key="3">
    <source>
        <dbReference type="Google" id="ProtNLM"/>
    </source>
</evidence>
<protein>
    <recommendedName>
        <fullName evidence="3">Lipoprotein</fullName>
    </recommendedName>
</protein>
<dbReference type="PROSITE" id="PS51257">
    <property type="entry name" value="PROKAR_LIPOPROTEIN"/>
    <property type="match status" value="1"/>
</dbReference>